<gene>
    <name evidence="2" type="ORF">ROHU_023994</name>
</gene>
<organism evidence="2 3">
    <name type="scientific">Labeo rohita</name>
    <name type="common">Indian major carp</name>
    <name type="synonym">Cyprinus rohita</name>
    <dbReference type="NCBI Taxonomy" id="84645"/>
    <lineage>
        <taxon>Eukaryota</taxon>
        <taxon>Metazoa</taxon>
        <taxon>Chordata</taxon>
        <taxon>Craniata</taxon>
        <taxon>Vertebrata</taxon>
        <taxon>Euteleostomi</taxon>
        <taxon>Actinopterygii</taxon>
        <taxon>Neopterygii</taxon>
        <taxon>Teleostei</taxon>
        <taxon>Ostariophysi</taxon>
        <taxon>Cypriniformes</taxon>
        <taxon>Cyprinidae</taxon>
        <taxon>Labeoninae</taxon>
        <taxon>Labeonini</taxon>
        <taxon>Labeo</taxon>
    </lineage>
</organism>
<comment type="caution">
    <text evidence="2">The sequence shown here is derived from an EMBL/GenBank/DDBJ whole genome shotgun (WGS) entry which is preliminary data.</text>
</comment>
<dbReference type="PANTHER" id="PTHR14819:SF9">
    <property type="entry name" value="UP-REGULATOR OF CELL PROLIFERATION-LIKE"/>
    <property type="match status" value="1"/>
</dbReference>
<protein>
    <submittedName>
        <fullName evidence="2">Interferon-induced very large GTPase 1-like protein</fullName>
    </submittedName>
</protein>
<evidence type="ECO:0000256" key="1">
    <source>
        <dbReference type="SAM" id="MobiDB-lite"/>
    </source>
</evidence>
<feature type="compositionally biased region" description="Polar residues" evidence="1">
    <location>
        <begin position="166"/>
        <end position="177"/>
    </location>
</feature>
<sequence>MDNSLKAGFQARLFQSKIDGLQTKPQDVMFKRVWGCWKQCPFCKAPCEAGGEDHTKHFVSIHRPKGLGRYRFDDSKKLVTDICTSSVHSDARFRCRDTNDKWHPYKEYSTIYPDWRIDPDSSIEATAYWKYVMAKFNEQFADKYGVEPTDIPSSWENEAQAKKSLEQTSNTDSPAPG</sequence>
<dbReference type="EMBL" id="QBIY01012612">
    <property type="protein sequence ID" value="RXN21415.1"/>
    <property type="molecule type" value="Genomic_DNA"/>
</dbReference>
<name>A0A498MXN8_LABRO</name>
<accession>A0A498MXN8</accession>
<keyword evidence="3" id="KW-1185">Reference proteome</keyword>
<dbReference type="Proteomes" id="UP000290572">
    <property type="component" value="Unassembled WGS sequence"/>
</dbReference>
<dbReference type="InterPro" id="IPR052986">
    <property type="entry name" value="VLIG_GTPase"/>
</dbReference>
<feature type="region of interest" description="Disordered" evidence="1">
    <location>
        <begin position="147"/>
        <end position="177"/>
    </location>
</feature>
<evidence type="ECO:0000313" key="3">
    <source>
        <dbReference type="Proteomes" id="UP000290572"/>
    </source>
</evidence>
<dbReference type="STRING" id="84645.A0A498MXN8"/>
<dbReference type="PANTHER" id="PTHR14819">
    <property type="entry name" value="GTP-BINDING"/>
    <property type="match status" value="1"/>
</dbReference>
<proteinExistence type="predicted"/>
<reference evidence="2 3" key="1">
    <citation type="submission" date="2018-03" db="EMBL/GenBank/DDBJ databases">
        <title>Draft genome sequence of Rohu Carp (Labeo rohita).</title>
        <authorList>
            <person name="Das P."/>
            <person name="Kushwaha B."/>
            <person name="Joshi C.G."/>
            <person name="Kumar D."/>
            <person name="Nagpure N.S."/>
            <person name="Sahoo L."/>
            <person name="Das S.P."/>
            <person name="Bit A."/>
            <person name="Patnaik S."/>
            <person name="Meher P.K."/>
            <person name="Jayasankar P."/>
            <person name="Koringa P.G."/>
            <person name="Patel N.V."/>
            <person name="Hinsu A.T."/>
            <person name="Kumar R."/>
            <person name="Pandey M."/>
            <person name="Agarwal S."/>
            <person name="Srivastava S."/>
            <person name="Singh M."/>
            <person name="Iquebal M.A."/>
            <person name="Jaiswal S."/>
            <person name="Angadi U.B."/>
            <person name="Kumar N."/>
            <person name="Raza M."/>
            <person name="Shah T.M."/>
            <person name="Rai A."/>
            <person name="Jena J.K."/>
        </authorList>
    </citation>
    <scope>NUCLEOTIDE SEQUENCE [LARGE SCALE GENOMIC DNA]</scope>
    <source>
        <strain evidence="2">DASCIFA01</strain>
        <tissue evidence="2">Testis</tissue>
    </source>
</reference>
<evidence type="ECO:0000313" key="2">
    <source>
        <dbReference type="EMBL" id="RXN21415.1"/>
    </source>
</evidence>
<dbReference type="AlphaFoldDB" id="A0A498MXN8"/>